<gene>
    <name evidence="1 3" type="primary">thiL</name>
    <name evidence="3" type="ORF">GCM10023153_17540</name>
</gene>
<evidence type="ECO:0000256" key="1">
    <source>
        <dbReference type="HAMAP-Rule" id="MF_02128"/>
    </source>
</evidence>
<evidence type="ECO:0000313" key="4">
    <source>
        <dbReference type="Proteomes" id="UP001500390"/>
    </source>
</evidence>
<keyword evidence="1" id="KW-0479">Metal-binding</keyword>
<accession>A0ABP8JSU1</accession>
<feature type="binding site" evidence="1">
    <location>
        <position position="60"/>
    </location>
    <ligand>
        <name>substrate</name>
    </ligand>
</feature>
<dbReference type="HAMAP" id="MF_02128">
    <property type="entry name" value="TMP_kinase"/>
    <property type="match status" value="1"/>
</dbReference>
<feature type="binding site" evidence="1">
    <location>
        <position position="53"/>
    </location>
    <ligand>
        <name>Mg(2+)</name>
        <dbReference type="ChEBI" id="CHEBI:18420"/>
        <label>2</label>
    </ligand>
</feature>
<feature type="binding site" evidence="1">
    <location>
        <position position="250"/>
    </location>
    <ligand>
        <name>Mg(2+)</name>
        <dbReference type="ChEBI" id="CHEBI:18420"/>
        <label>5</label>
    </ligand>
</feature>
<comment type="similarity">
    <text evidence="1">Belongs to the thiamine-monophosphate kinase family.</text>
</comment>
<comment type="caution">
    <text evidence="3">The sequence shown here is derived from an EMBL/GenBank/DDBJ whole genome shotgun (WGS) entry which is preliminary data.</text>
</comment>
<keyword evidence="1" id="KW-0547">Nucleotide-binding</keyword>
<feature type="domain" description="PurM-like N-terminal" evidence="2">
    <location>
        <begin position="35"/>
        <end position="147"/>
    </location>
</feature>
<comment type="function">
    <text evidence="1">Catalyzes the ATP-dependent phosphorylation of thiamine-monophosphate (TMP) to form thiamine-pyrophosphate (TPP), the active form of vitamin B1.</text>
</comment>
<keyword evidence="4" id="KW-1185">Reference proteome</keyword>
<keyword evidence="1" id="KW-0460">Magnesium</keyword>
<comment type="catalytic activity">
    <reaction evidence="1">
        <text>thiamine phosphate + ATP = thiamine diphosphate + ADP</text>
        <dbReference type="Rhea" id="RHEA:15913"/>
        <dbReference type="ChEBI" id="CHEBI:30616"/>
        <dbReference type="ChEBI" id="CHEBI:37575"/>
        <dbReference type="ChEBI" id="CHEBI:58937"/>
        <dbReference type="ChEBI" id="CHEBI:456216"/>
        <dbReference type="EC" id="2.7.4.16"/>
    </reaction>
</comment>
<feature type="binding site" evidence="1">
    <location>
        <position position="37"/>
    </location>
    <ligand>
        <name>Mg(2+)</name>
        <dbReference type="ChEBI" id="CHEBI:18420"/>
        <label>4</label>
    </ligand>
</feature>
<dbReference type="Proteomes" id="UP001500390">
    <property type="component" value="Unassembled WGS sequence"/>
</dbReference>
<keyword evidence="1" id="KW-0784">Thiamine biosynthesis</keyword>
<feature type="binding site" evidence="1">
    <location>
        <position position="37"/>
    </location>
    <ligand>
        <name>Mg(2+)</name>
        <dbReference type="ChEBI" id="CHEBI:18420"/>
        <label>3</label>
    </ligand>
</feature>
<dbReference type="InterPro" id="IPR036921">
    <property type="entry name" value="PurM-like_N_sf"/>
</dbReference>
<evidence type="ECO:0000259" key="2">
    <source>
        <dbReference type="Pfam" id="PF00586"/>
    </source>
</evidence>
<feature type="binding site" evidence="1">
    <location>
        <position position="53"/>
    </location>
    <ligand>
        <name>Mg(2+)</name>
        <dbReference type="ChEBI" id="CHEBI:18420"/>
        <label>1</label>
    </ligand>
</feature>
<dbReference type="SUPFAM" id="SSF56042">
    <property type="entry name" value="PurM C-terminal domain-like"/>
    <property type="match status" value="1"/>
</dbReference>
<dbReference type="InterPro" id="IPR016188">
    <property type="entry name" value="PurM-like_N"/>
</dbReference>
<dbReference type="GO" id="GO:0016301">
    <property type="term" value="F:kinase activity"/>
    <property type="evidence" value="ECO:0007669"/>
    <property type="project" value="UniProtKB-KW"/>
</dbReference>
<feature type="binding site" evidence="1">
    <location>
        <position position="82"/>
    </location>
    <ligand>
        <name>Mg(2+)</name>
        <dbReference type="ChEBI" id="CHEBI:18420"/>
        <label>2</label>
    </ligand>
</feature>
<comment type="pathway">
    <text evidence="1">Cofactor biosynthesis; thiamine diphosphate biosynthesis; thiamine diphosphate from thiamine phosphate: step 1/1.</text>
</comment>
<proteinExistence type="inferred from homology"/>
<reference evidence="4" key="1">
    <citation type="journal article" date="2019" name="Int. J. Syst. Evol. Microbiol.">
        <title>The Global Catalogue of Microorganisms (GCM) 10K type strain sequencing project: providing services to taxonomists for standard genome sequencing and annotation.</title>
        <authorList>
            <consortium name="The Broad Institute Genomics Platform"/>
            <consortium name="The Broad Institute Genome Sequencing Center for Infectious Disease"/>
            <person name="Wu L."/>
            <person name="Ma J."/>
        </authorList>
    </citation>
    <scope>NUCLEOTIDE SEQUENCE [LARGE SCALE GENOMIC DNA]</scope>
    <source>
        <strain evidence="4">JCM 17738</strain>
    </source>
</reference>
<feature type="binding site" evidence="1">
    <location>
        <position position="82"/>
    </location>
    <ligand>
        <name>Mg(2+)</name>
        <dbReference type="ChEBI" id="CHEBI:18420"/>
        <label>3</label>
    </ligand>
</feature>
<keyword evidence="1" id="KW-0067">ATP-binding</keyword>
<sequence length="357" mass="36159">MRLRDTSEGELLARIFPIYAGSGHVDEASVPVGPGDDAAVVGAPGGTVVATTDSMVRGLDWRDDWSSAHDVGVKLAAQNLADIAAMGAEPTALLVSLAADPDLQVSWAEDLARGIASLASRAGAPVVGGDLSGAPAGVVVVSVTALGDLRGRAPVRRCGARPGDVIAVCGSLGLSGGGLALLHRGEGTLSDAVWDEPGCSDGGGRGSDAGSSRSAAVRELVTYHRAPVPPWQAGPRAGACGARALIDVSDGLVTDLTRIARASEVGIDLDGTVLRERFAAGSLTVALGEREAWHQVLTGGEEHSLVGAFAGEASLPPDTDRPWVVIGRVLPLGSGGPHLTVDGEVPGDAKGWDHFAR</sequence>
<feature type="binding site" evidence="1">
    <location>
        <position position="352"/>
    </location>
    <ligand>
        <name>substrate</name>
    </ligand>
</feature>
<comment type="miscellaneous">
    <text evidence="1">Reaction mechanism of ThiL seems to utilize a direct, inline transfer of the gamma-phosphate of ATP to TMP rather than a phosphorylated enzyme intermediate.</text>
</comment>
<dbReference type="PIRSF" id="PIRSF005303">
    <property type="entry name" value="Thiam_monoph_kin"/>
    <property type="match status" value="1"/>
</dbReference>
<dbReference type="RefSeq" id="WP_159900231.1">
    <property type="nucleotide sequence ID" value="NZ_BAABFX010000026.1"/>
</dbReference>
<dbReference type="InterPro" id="IPR006283">
    <property type="entry name" value="ThiL-like"/>
</dbReference>
<protein>
    <recommendedName>
        <fullName evidence="1">Thiamine-monophosphate kinase</fullName>
        <shortName evidence="1">TMP kinase</shortName>
        <shortName evidence="1">Thiamine-phosphate kinase</shortName>
        <ecNumber evidence="1">2.7.4.16</ecNumber>
    </recommendedName>
</protein>
<dbReference type="EC" id="2.7.4.16" evidence="1"/>
<dbReference type="CDD" id="cd02194">
    <property type="entry name" value="ThiL"/>
    <property type="match status" value="1"/>
</dbReference>
<feature type="binding site" evidence="1">
    <location>
        <position position="249"/>
    </location>
    <ligand>
        <name>ATP</name>
        <dbReference type="ChEBI" id="CHEBI:30616"/>
    </ligand>
</feature>
<dbReference type="Gene3D" id="3.90.650.10">
    <property type="entry name" value="PurM-like C-terminal domain"/>
    <property type="match status" value="1"/>
</dbReference>
<feature type="binding site" evidence="1">
    <location>
        <begin position="129"/>
        <end position="130"/>
    </location>
    <ligand>
        <name>ATP</name>
        <dbReference type="ChEBI" id="CHEBI:30616"/>
    </ligand>
</feature>
<dbReference type="SUPFAM" id="SSF55326">
    <property type="entry name" value="PurM N-terminal domain-like"/>
    <property type="match status" value="1"/>
</dbReference>
<feature type="binding site" evidence="1">
    <location>
        <position position="130"/>
    </location>
    <ligand>
        <name>Mg(2+)</name>
        <dbReference type="ChEBI" id="CHEBI:18420"/>
        <label>1</label>
    </ligand>
</feature>
<keyword evidence="1" id="KW-0808">Transferase</keyword>
<dbReference type="PANTHER" id="PTHR30270:SF0">
    <property type="entry name" value="THIAMINE-MONOPHOSPHATE KINASE"/>
    <property type="match status" value="1"/>
</dbReference>
<feature type="binding site" evidence="1">
    <location>
        <position position="247"/>
    </location>
    <ligand>
        <name>Mg(2+)</name>
        <dbReference type="ChEBI" id="CHEBI:18420"/>
        <label>3</label>
    </ligand>
</feature>
<dbReference type="Pfam" id="PF00586">
    <property type="entry name" value="AIRS"/>
    <property type="match status" value="1"/>
</dbReference>
<feature type="binding site" evidence="1">
    <location>
        <position position="52"/>
    </location>
    <ligand>
        <name>Mg(2+)</name>
        <dbReference type="ChEBI" id="CHEBI:18420"/>
        <label>1</label>
    </ligand>
</feature>
<dbReference type="Gene3D" id="3.30.1330.10">
    <property type="entry name" value="PurM-like, N-terminal domain"/>
    <property type="match status" value="1"/>
</dbReference>
<evidence type="ECO:0000313" key="3">
    <source>
        <dbReference type="EMBL" id="GAA4395499.1"/>
    </source>
</evidence>
<dbReference type="EMBL" id="BAABFX010000026">
    <property type="protein sequence ID" value="GAA4395499.1"/>
    <property type="molecule type" value="Genomic_DNA"/>
</dbReference>
<feature type="binding site" evidence="1">
    <location>
        <position position="82"/>
    </location>
    <ligand>
        <name>Mg(2+)</name>
        <dbReference type="ChEBI" id="CHEBI:18420"/>
        <label>4</label>
    </ligand>
</feature>
<feature type="binding site" evidence="1">
    <location>
        <position position="301"/>
    </location>
    <ligand>
        <name>substrate</name>
    </ligand>
</feature>
<name>A0ABP8JSU1_9MICO</name>
<feature type="binding site" evidence="1">
    <location>
        <position position="157"/>
    </location>
    <ligand>
        <name>ATP</name>
        <dbReference type="ChEBI" id="CHEBI:30616"/>
    </ligand>
</feature>
<dbReference type="NCBIfam" id="TIGR01379">
    <property type="entry name" value="thiL"/>
    <property type="match status" value="1"/>
</dbReference>
<dbReference type="InterPro" id="IPR036676">
    <property type="entry name" value="PurM-like_C_sf"/>
</dbReference>
<organism evidence="3 4">
    <name type="scientific">Ornithinibacter aureus</name>
    <dbReference type="NCBI Taxonomy" id="622664"/>
    <lineage>
        <taxon>Bacteria</taxon>
        <taxon>Bacillati</taxon>
        <taxon>Actinomycetota</taxon>
        <taxon>Actinomycetes</taxon>
        <taxon>Micrococcales</taxon>
        <taxon>Intrasporangiaceae</taxon>
        <taxon>Ornithinibacter</taxon>
    </lineage>
</organism>
<keyword evidence="1 3" id="KW-0418">Kinase</keyword>
<dbReference type="PANTHER" id="PTHR30270">
    <property type="entry name" value="THIAMINE-MONOPHOSPHATE KINASE"/>
    <property type="match status" value="1"/>
</dbReference>
<feature type="binding site" evidence="1">
    <location>
        <position position="51"/>
    </location>
    <ligand>
        <name>Mg(2+)</name>
        <dbReference type="ChEBI" id="CHEBI:18420"/>
        <label>4</label>
    </ligand>
</feature>
<comment type="caution">
    <text evidence="1">Lacks conserved residue(s) required for the propagation of feature annotation.</text>
</comment>